<evidence type="ECO:0000313" key="2">
    <source>
        <dbReference type="EMBL" id="MCV6825081.1"/>
    </source>
</evidence>
<name>A0AAE3J1U9_9RHOB</name>
<proteinExistence type="predicted"/>
<keyword evidence="3" id="KW-1185">Reference proteome</keyword>
<dbReference type="EMBL" id="JAOYFC010000002">
    <property type="protein sequence ID" value="MCV6825081.1"/>
    <property type="molecule type" value="Genomic_DNA"/>
</dbReference>
<dbReference type="Pfam" id="PF13403">
    <property type="entry name" value="Hint_2"/>
    <property type="match status" value="1"/>
</dbReference>
<dbReference type="SUPFAM" id="SSF51294">
    <property type="entry name" value="Hedgehog/intein (Hint) domain"/>
    <property type="match status" value="1"/>
</dbReference>
<evidence type="ECO:0000259" key="1">
    <source>
        <dbReference type="Pfam" id="PF13403"/>
    </source>
</evidence>
<gene>
    <name evidence="2" type="ORF">OH136_11000</name>
</gene>
<organism evidence="2 3">
    <name type="scientific">Halocynthiibacter halioticoli</name>
    <dbReference type="NCBI Taxonomy" id="2986804"/>
    <lineage>
        <taxon>Bacteria</taxon>
        <taxon>Pseudomonadati</taxon>
        <taxon>Pseudomonadota</taxon>
        <taxon>Alphaproteobacteria</taxon>
        <taxon>Rhodobacterales</taxon>
        <taxon>Paracoccaceae</taxon>
        <taxon>Halocynthiibacter</taxon>
    </lineage>
</organism>
<feature type="domain" description="Hedgehog/Intein (Hint)" evidence="1">
    <location>
        <begin position="52"/>
        <end position="189"/>
    </location>
</feature>
<comment type="caution">
    <text evidence="2">The sequence shown here is derived from an EMBL/GenBank/DDBJ whole genome shotgun (WGS) entry which is preliminary data.</text>
</comment>
<evidence type="ECO:0000313" key="3">
    <source>
        <dbReference type="Proteomes" id="UP001208041"/>
    </source>
</evidence>
<protein>
    <submittedName>
        <fullName evidence="2">Hint domain-containing protein</fullName>
    </submittedName>
</protein>
<dbReference type="Proteomes" id="UP001208041">
    <property type="component" value="Unassembled WGS sequence"/>
</dbReference>
<dbReference type="InterPro" id="IPR028992">
    <property type="entry name" value="Hedgehog/Intein_dom"/>
</dbReference>
<dbReference type="InterPro" id="IPR036844">
    <property type="entry name" value="Hint_dom_sf"/>
</dbReference>
<dbReference type="AlphaFoldDB" id="A0AAE3J1U9"/>
<dbReference type="RefSeq" id="WP_263953906.1">
    <property type="nucleotide sequence ID" value="NZ_JAOYFC010000002.1"/>
</dbReference>
<reference evidence="2" key="1">
    <citation type="submission" date="2022-10" db="EMBL/GenBank/DDBJ databases">
        <authorList>
            <person name="Yue Y."/>
        </authorList>
    </citation>
    <scope>NUCLEOTIDE SEQUENCE</scope>
    <source>
        <strain evidence="2">Z654</strain>
    </source>
</reference>
<sequence>MPFKASDLLADLNDQNRLPANSDPDIAGFIANRCKRSFHPELQQGLASLSGLAAGTRILTDLGPSPIENIRPGDRVRTKAGGYAQVKAVGKYDIQPKDIACCPTLRPIVVPAGTFGNVAPLKVMPSVEFLIQSERACILFETGKVLVNAHSCLDYHGVDFYSAQRTSVFHVLSFDNEEVINADGAWVSSGPRLARSSTPHRRVHWIGEPTQGSAFSEYRRLSRYETRLLLGRAARGMRNVSLKAA</sequence>
<accession>A0AAE3J1U9</accession>